<evidence type="ECO:0000256" key="6">
    <source>
        <dbReference type="ARBA" id="ARBA00022989"/>
    </source>
</evidence>
<evidence type="ECO:0000313" key="15">
    <source>
        <dbReference type="Proteomes" id="UP001341840"/>
    </source>
</evidence>
<evidence type="ECO:0000256" key="1">
    <source>
        <dbReference type="ARBA" id="ARBA00004141"/>
    </source>
</evidence>
<evidence type="ECO:0000256" key="4">
    <source>
        <dbReference type="ARBA" id="ARBA00022692"/>
    </source>
</evidence>
<dbReference type="EMBL" id="JASCZI010000468">
    <property type="protein sequence ID" value="MED6111969.1"/>
    <property type="molecule type" value="Genomic_DNA"/>
</dbReference>
<comment type="subcellular location">
    <subcellularLocation>
        <location evidence="1">Membrane</location>
        <topology evidence="1">Multi-pass membrane protein</topology>
    </subcellularLocation>
</comment>
<dbReference type="InterPro" id="IPR006153">
    <property type="entry name" value="Cation/H_exchanger_TM"/>
</dbReference>
<protein>
    <recommendedName>
        <fullName evidence="16">Cation/H+ exchanger domain-containing protein</fullName>
    </recommendedName>
</protein>
<evidence type="ECO:0008006" key="16">
    <source>
        <dbReference type="Google" id="ProtNLM"/>
    </source>
</evidence>
<keyword evidence="2" id="KW-0813">Transport</keyword>
<feature type="transmembrane region" description="Helical" evidence="10">
    <location>
        <begin position="162"/>
        <end position="186"/>
    </location>
</feature>
<keyword evidence="7" id="KW-0406">Ion transport</keyword>
<dbReference type="Pfam" id="PF23259">
    <property type="entry name" value="CHX17_C"/>
    <property type="match status" value="1"/>
</dbReference>
<gene>
    <name evidence="14" type="ORF">PIB30_057310</name>
</gene>
<feature type="transmembrane region" description="Helical" evidence="10">
    <location>
        <begin position="279"/>
        <end position="304"/>
    </location>
</feature>
<feature type="transmembrane region" description="Helical" evidence="10">
    <location>
        <begin position="56"/>
        <end position="75"/>
    </location>
</feature>
<feature type="transmembrane region" description="Helical" evidence="10">
    <location>
        <begin position="120"/>
        <end position="142"/>
    </location>
</feature>
<dbReference type="InterPro" id="IPR050794">
    <property type="entry name" value="CPA2_transporter"/>
</dbReference>
<evidence type="ECO:0000256" key="10">
    <source>
        <dbReference type="SAM" id="Phobius"/>
    </source>
</evidence>
<feature type="transmembrane region" description="Helical" evidence="10">
    <location>
        <begin position="324"/>
        <end position="347"/>
    </location>
</feature>
<evidence type="ECO:0000256" key="5">
    <source>
        <dbReference type="ARBA" id="ARBA00022958"/>
    </source>
</evidence>
<reference evidence="14 15" key="1">
    <citation type="journal article" date="2023" name="Plants (Basel)">
        <title>Bridging the Gap: Combining Genomics and Transcriptomics Approaches to Understand Stylosanthes scabra, an Orphan Legume from the Brazilian Caatinga.</title>
        <authorList>
            <person name="Ferreira-Neto J.R.C."/>
            <person name="da Silva M.D."/>
            <person name="Binneck E."/>
            <person name="de Melo N.F."/>
            <person name="da Silva R.H."/>
            <person name="de Melo A.L.T.M."/>
            <person name="Pandolfi V."/>
            <person name="Bustamante F.O."/>
            <person name="Brasileiro-Vidal A.C."/>
            <person name="Benko-Iseppon A.M."/>
        </authorList>
    </citation>
    <scope>NUCLEOTIDE SEQUENCE [LARGE SCALE GENOMIC DNA]</scope>
    <source>
        <tissue evidence="14">Leaves</tissue>
    </source>
</reference>
<accession>A0ABU6QJ40</accession>
<keyword evidence="6 10" id="KW-1133">Transmembrane helix</keyword>
<evidence type="ECO:0000259" key="12">
    <source>
        <dbReference type="Pfam" id="PF23256"/>
    </source>
</evidence>
<evidence type="ECO:0000256" key="2">
    <source>
        <dbReference type="ARBA" id="ARBA00022448"/>
    </source>
</evidence>
<evidence type="ECO:0000259" key="11">
    <source>
        <dbReference type="Pfam" id="PF00999"/>
    </source>
</evidence>
<feature type="domain" description="Cation/H(+) antiporter C-terminal" evidence="13">
    <location>
        <begin position="575"/>
        <end position="732"/>
    </location>
</feature>
<keyword evidence="15" id="KW-1185">Reference proteome</keyword>
<dbReference type="PANTHER" id="PTHR32468:SF92">
    <property type="entry name" value="CATION_H+ EXCHANGER 3"/>
    <property type="match status" value="1"/>
</dbReference>
<evidence type="ECO:0000256" key="7">
    <source>
        <dbReference type="ARBA" id="ARBA00023065"/>
    </source>
</evidence>
<dbReference type="InterPro" id="IPR057290">
    <property type="entry name" value="CHX17_C"/>
</dbReference>
<feature type="transmembrane region" description="Helical" evidence="10">
    <location>
        <begin position="359"/>
        <end position="380"/>
    </location>
</feature>
<name>A0ABU6QJ40_9FABA</name>
<dbReference type="Pfam" id="PF00999">
    <property type="entry name" value="Na_H_Exchanger"/>
    <property type="match status" value="1"/>
</dbReference>
<evidence type="ECO:0000256" key="3">
    <source>
        <dbReference type="ARBA" id="ARBA00022538"/>
    </source>
</evidence>
<dbReference type="Pfam" id="PF23256">
    <property type="entry name" value="CHX17_2nd"/>
    <property type="match status" value="1"/>
</dbReference>
<organism evidence="14 15">
    <name type="scientific">Stylosanthes scabra</name>
    <dbReference type="NCBI Taxonomy" id="79078"/>
    <lineage>
        <taxon>Eukaryota</taxon>
        <taxon>Viridiplantae</taxon>
        <taxon>Streptophyta</taxon>
        <taxon>Embryophyta</taxon>
        <taxon>Tracheophyta</taxon>
        <taxon>Spermatophyta</taxon>
        <taxon>Magnoliopsida</taxon>
        <taxon>eudicotyledons</taxon>
        <taxon>Gunneridae</taxon>
        <taxon>Pentapetalae</taxon>
        <taxon>rosids</taxon>
        <taxon>fabids</taxon>
        <taxon>Fabales</taxon>
        <taxon>Fabaceae</taxon>
        <taxon>Papilionoideae</taxon>
        <taxon>50 kb inversion clade</taxon>
        <taxon>dalbergioids sensu lato</taxon>
        <taxon>Dalbergieae</taxon>
        <taxon>Pterocarpus clade</taxon>
        <taxon>Stylosanthes</taxon>
    </lineage>
</organism>
<comment type="caution">
    <text evidence="14">The sequence shown here is derived from an EMBL/GenBank/DDBJ whole genome shotgun (WGS) entry which is preliminary data.</text>
</comment>
<proteinExistence type="inferred from homology"/>
<feature type="domain" description="Cation/H+ exchanger transmembrane" evidence="11">
    <location>
        <begin position="1"/>
        <end position="373"/>
    </location>
</feature>
<dbReference type="PANTHER" id="PTHR32468">
    <property type="entry name" value="CATION/H + ANTIPORTER"/>
    <property type="match status" value="1"/>
</dbReference>
<comment type="similarity">
    <text evidence="9">Belongs to the monovalent cation:proton antiporter 2 (CPA2) transporter (TC 2.A.37) family. CHX (TC 2.A.37.4) subfamily.</text>
</comment>
<keyword evidence="8 10" id="KW-0472">Membrane</keyword>
<evidence type="ECO:0000256" key="8">
    <source>
        <dbReference type="ARBA" id="ARBA00023136"/>
    </source>
</evidence>
<feature type="non-terminal residue" evidence="14">
    <location>
        <position position="1"/>
    </location>
</feature>
<dbReference type="Gene3D" id="1.20.1530.20">
    <property type="match status" value="1"/>
</dbReference>
<feature type="domain" description="Cation/H(+) antiporter central" evidence="12">
    <location>
        <begin position="434"/>
        <end position="570"/>
    </location>
</feature>
<keyword evidence="3" id="KW-0633">Potassium transport</keyword>
<dbReference type="InterPro" id="IPR057291">
    <property type="entry name" value="CHX17_2nd"/>
</dbReference>
<feature type="transmembrane region" description="Helical" evidence="10">
    <location>
        <begin position="198"/>
        <end position="218"/>
    </location>
</feature>
<evidence type="ECO:0000256" key="9">
    <source>
        <dbReference type="ARBA" id="ARBA00038341"/>
    </source>
</evidence>
<sequence>VGLVMGNVAFLRKLYMEFNTTFVFIIDFGMMCYMFALGIEMDPFILFKKPSKDAQVAYAGIIFTFIIACTTTPFLSYFTDQTKLLEYTFSLSTLLSSTASPVLTRLITRLKIGKSDIGKLVIATGMHSDFVCSLLLSVGYIAMPIDTFCNDYDQKKRLKKAIIMGCALLGQTVLTALVSPIFMSWVDNENPEGRPMKGSHLVLSIAVMVMACASSTIYEYSPILSAFMAGVCFPREGRVSKWVIAKINYMLTTIFFPIFFLWMGYAADFREFDAGHLLTWAKLFILIFIAIVSKVVGTVIYGMILGFRWPESVAIGLLLTTKGHFHIFLAVKVASIFLTFSLSSHIIKIGCGANTSTGITMVMAIFFTIVHTPSVIAYIIKRAKKRAPNHHMTLQLLDPLHELRMLLCVHGPDNVPASINFMEISRGATPPGIVVYVADMIELTDQIAETVERGADGRTTAVKDAATVEMRDKVTNSFQDYVDENSESITLKRTLAVSTVTNMAQDICVLADELMIALIILPFHRNQRQDGKFDMGHQGFRYVNRKLLRSAPCSVGILVNRGLGSIEKISRTQVSLNAAVIFIGGKDDREALAYAGMVAKHPGVKLTVIRFLVDSSAESSRLAAYRVNLPEPEDEVGHDDECFAQFYEKYINGGRISYLEKHLANAAETFTTLRSFEGQYSLVIVGKEGGMNSILTKGMDDWQQCPELGPIGDVLSGPDFSMTVSVLVIQQHRLKGEIDGLDEDFSIM</sequence>
<evidence type="ECO:0000313" key="14">
    <source>
        <dbReference type="EMBL" id="MED6111969.1"/>
    </source>
</evidence>
<keyword evidence="5" id="KW-0630">Potassium</keyword>
<dbReference type="Proteomes" id="UP001341840">
    <property type="component" value="Unassembled WGS sequence"/>
</dbReference>
<feature type="transmembrane region" description="Helical" evidence="10">
    <location>
        <begin position="247"/>
        <end position="267"/>
    </location>
</feature>
<feature type="transmembrane region" description="Helical" evidence="10">
    <location>
        <begin position="14"/>
        <end position="36"/>
    </location>
</feature>
<evidence type="ECO:0000259" key="13">
    <source>
        <dbReference type="Pfam" id="PF23259"/>
    </source>
</evidence>
<dbReference type="InterPro" id="IPR038770">
    <property type="entry name" value="Na+/solute_symporter_sf"/>
</dbReference>
<keyword evidence="4 10" id="KW-0812">Transmembrane</keyword>